<keyword evidence="3" id="KW-1185">Reference proteome</keyword>
<evidence type="ECO:0000313" key="3">
    <source>
        <dbReference type="Proteomes" id="UP000193409"/>
    </source>
</evidence>
<dbReference type="SUPFAM" id="SSF51338">
    <property type="entry name" value="Composite domain of metallo-dependent hydrolases"/>
    <property type="match status" value="1"/>
</dbReference>
<reference evidence="2 3" key="1">
    <citation type="submission" date="2017-03" db="EMBL/GenBank/DDBJ databases">
        <authorList>
            <person name="Afonso C.L."/>
            <person name="Miller P.J."/>
            <person name="Scott M.A."/>
            <person name="Spackman E."/>
            <person name="Goraichik I."/>
            <person name="Dimitrov K.M."/>
            <person name="Suarez D.L."/>
            <person name="Swayne D.E."/>
        </authorList>
    </citation>
    <scope>NUCLEOTIDE SEQUENCE [LARGE SCALE GENOMIC DNA]</scope>
    <source>
        <strain evidence="2 3">CECT 7680</strain>
    </source>
</reference>
<dbReference type="RefSeq" id="WP_217808331.1">
    <property type="nucleotide sequence ID" value="NZ_FWFQ01000011.1"/>
</dbReference>
<evidence type="ECO:0000313" key="2">
    <source>
        <dbReference type="EMBL" id="SLN38574.1"/>
    </source>
</evidence>
<feature type="chain" id="PRO_5011989057" description="Amidohydrolase" evidence="1">
    <location>
        <begin position="22"/>
        <end position="65"/>
    </location>
</feature>
<accession>A0A1Y5SE80</accession>
<protein>
    <recommendedName>
        <fullName evidence="4">Amidohydrolase</fullName>
    </recommendedName>
</protein>
<evidence type="ECO:0000256" key="1">
    <source>
        <dbReference type="SAM" id="SignalP"/>
    </source>
</evidence>
<keyword evidence="1" id="KW-0732">Signal</keyword>
<proteinExistence type="predicted"/>
<feature type="signal peptide" evidence="1">
    <location>
        <begin position="1"/>
        <end position="21"/>
    </location>
</feature>
<dbReference type="InterPro" id="IPR011059">
    <property type="entry name" value="Metal-dep_hydrolase_composite"/>
</dbReference>
<dbReference type="GO" id="GO:0016810">
    <property type="term" value="F:hydrolase activity, acting on carbon-nitrogen (but not peptide) bonds"/>
    <property type="evidence" value="ECO:0007669"/>
    <property type="project" value="InterPro"/>
</dbReference>
<dbReference type="Proteomes" id="UP000193409">
    <property type="component" value="Unassembled WGS sequence"/>
</dbReference>
<sequence length="65" mass="6468">MKSFLPFAAALAALAAAPAGAGQILISNVNVFDGVNEALIEKANVLVEGEMIAAISTDPISAGGR</sequence>
<organism evidence="2 3">
    <name type="scientific">Pseudoruegeria aquimaris</name>
    <dbReference type="NCBI Taxonomy" id="393663"/>
    <lineage>
        <taxon>Bacteria</taxon>
        <taxon>Pseudomonadati</taxon>
        <taxon>Pseudomonadota</taxon>
        <taxon>Alphaproteobacteria</taxon>
        <taxon>Rhodobacterales</taxon>
        <taxon>Roseobacteraceae</taxon>
        <taxon>Pseudoruegeria</taxon>
    </lineage>
</organism>
<name>A0A1Y5SE80_9RHOB</name>
<dbReference type="EMBL" id="FWFQ01000011">
    <property type="protein sequence ID" value="SLN38574.1"/>
    <property type="molecule type" value="Genomic_DNA"/>
</dbReference>
<evidence type="ECO:0008006" key="4">
    <source>
        <dbReference type="Google" id="ProtNLM"/>
    </source>
</evidence>
<gene>
    <name evidence="2" type="ORF">PSA7680_01909</name>
</gene>
<dbReference type="AlphaFoldDB" id="A0A1Y5SE80"/>
<dbReference type="Gene3D" id="2.30.40.10">
    <property type="entry name" value="Urease, subunit C, domain 1"/>
    <property type="match status" value="1"/>
</dbReference>